<sequence length="78" mass="8797">MKGHTLYAWMRDILDLVARLAYFHQLALQSSKIQAANEIPTILLKVPLFLLIESLSKHQSQLVRSAPISKMNGVILVL</sequence>
<name>A0AAP0EKB9_9MAGN</name>
<protein>
    <submittedName>
        <fullName evidence="1">Uncharacterized protein</fullName>
    </submittedName>
</protein>
<reference evidence="1 2" key="1">
    <citation type="submission" date="2024-01" db="EMBL/GenBank/DDBJ databases">
        <title>Genome assemblies of Stephania.</title>
        <authorList>
            <person name="Yang L."/>
        </authorList>
    </citation>
    <scope>NUCLEOTIDE SEQUENCE [LARGE SCALE GENOMIC DNA]</scope>
    <source>
        <strain evidence="1">JXDWG</strain>
        <tissue evidence="1">Leaf</tissue>
    </source>
</reference>
<proteinExistence type="predicted"/>
<dbReference type="AlphaFoldDB" id="A0AAP0EKB9"/>
<evidence type="ECO:0000313" key="1">
    <source>
        <dbReference type="EMBL" id="KAK9095051.1"/>
    </source>
</evidence>
<organism evidence="1 2">
    <name type="scientific">Stephania cephalantha</name>
    <dbReference type="NCBI Taxonomy" id="152367"/>
    <lineage>
        <taxon>Eukaryota</taxon>
        <taxon>Viridiplantae</taxon>
        <taxon>Streptophyta</taxon>
        <taxon>Embryophyta</taxon>
        <taxon>Tracheophyta</taxon>
        <taxon>Spermatophyta</taxon>
        <taxon>Magnoliopsida</taxon>
        <taxon>Ranunculales</taxon>
        <taxon>Menispermaceae</taxon>
        <taxon>Menispermoideae</taxon>
        <taxon>Cissampelideae</taxon>
        <taxon>Stephania</taxon>
    </lineage>
</organism>
<accession>A0AAP0EKB9</accession>
<evidence type="ECO:0000313" key="2">
    <source>
        <dbReference type="Proteomes" id="UP001419268"/>
    </source>
</evidence>
<dbReference type="Proteomes" id="UP001419268">
    <property type="component" value="Unassembled WGS sequence"/>
</dbReference>
<keyword evidence="2" id="KW-1185">Reference proteome</keyword>
<comment type="caution">
    <text evidence="1">The sequence shown here is derived from an EMBL/GenBank/DDBJ whole genome shotgun (WGS) entry which is preliminary data.</text>
</comment>
<gene>
    <name evidence="1" type="ORF">Scep_026520</name>
</gene>
<dbReference type="EMBL" id="JBBNAG010000011">
    <property type="protein sequence ID" value="KAK9095051.1"/>
    <property type="molecule type" value="Genomic_DNA"/>
</dbReference>